<keyword evidence="4 6" id="KW-0934">Plastid</keyword>
<dbReference type="InterPro" id="IPR008470">
    <property type="entry name" value="Uncharacterised_Ycf33"/>
</dbReference>
<comment type="similarity">
    <text evidence="2">Belongs to the ycf33 family.</text>
</comment>
<dbReference type="GO" id="GO:0009536">
    <property type="term" value="C:plastid"/>
    <property type="evidence" value="ECO:0007669"/>
    <property type="project" value="UniProtKB-SubCell"/>
</dbReference>
<evidence type="ECO:0000256" key="1">
    <source>
        <dbReference type="ARBA" id="ARBA00004474"/>
    </source>
</evidence>
<organism evidence="6">
    <name type="scientific">Synarthrophyton chejuense</name>
    <dbReference type="NCBI Taxonomy" id="2485825"/>
    <lineage>
        <taxon>Eukaryota</taxon>
        <taxon>Rhodophyta</taxon>
        <taxon>Florideophyceae</taxon>
        <taxon>Corallinophycidae</taxon>
        <taxon>Hapalidiales</taxon>
        <taxon>Hapalidiaceae</taxon>
        <taxon>Melobesioideae</taxon>
        <taxon>Synarthrophyton</taxon>
    </lineage>
</organism>
<dbReference type="Pfam" id="PF05421">
    <property type="entry name" value="DUF751"/>
    <property type="match status" value="1"/>
</dbReference>
<dbReference type="AlphaFoldDB" id="A0A3G3MFV1"/>
<evidence type="ECO:0000256" key="3">
    <source>
        <dbReference type="ARBA" id="ARBA00021584"/>
    </source>
</evidence>
<proteinExistence type="inferred from homology"/>
<feature type="transmembrane region" description="Helical" evidence="5">
    <location>
        <begin position="14"/>
        <end position="34"/>
    </location>
</feature>
<keyword evidence="5" id="KW-0472">Membrane</keyword>
<protein>
    <recommendedName>
        <fullName evidence="3">Uncharacterized protein ycf33</fullName>
    </recommendedName>
</protein>
<feature type="transmembrane region" description="Helical" evidence="5">
    <location>
        <begin position="41"/>
        <end position="62"/>
    </location>
</feature>
<evidence type="ECO:0000256" key="5">
    <source>
        <dbReference type="SAM" id="Phobius"/>
    </source>
</evidence>
<dbReference type="GeneID" id="38463426"/>
<evidence type="ECO:0000256" key="4">
    <source>
        <dbReference type="ARBA" id="ARBA00022640"/>
    </source>
</evidence>
<evidence type="ECO:0000313" key="6">
    <source>
        <dbReference type="EMBL" id="AYR05696.1"/>
    </source>
</evidence>
<evidence type="ECO:0000256" key="2">
    <source>
        <dbReference type="ARBA" id="ARBA00010985"/>
    </source>
</evidence>
<keyword evidence="5" id="KW-1133">Transmembrane helix</keyword>
<gene>
    <name evidence="6" type="primary">ycf33</name>
</gene>
<sequence length="65" mass="7957">MNIFWDNILKFPRFFISVLMGFFLTTFNPFFELLRHKKNRFIYILSISFFIIAFSRILKLMLALN</sequence>
<reference evidence="6" key="1">
    <citation type="journal article" date="2018" name="Genome Biol. Evol.">
        <title>Mitochondrial and Plastid Genomes from Coralline Red Algae Provide Insights into the Incongruent Evolutionary Histories of Organelles.</title>
        <authorList>
            <person name="Lee J."/>
            <person name="Song H.J."/>
            <person name="In Park S."/>
            <person name="Lee Y.M."/>
            <person name="Jeong S.Y."/>
            <person name="Oh Cho T."/>
            <person name="Kim J.H."/>
            <person name="Choi H.G."/>
            <person name="Choi C.G."/>
            <person name="Nelson W.A."/>
            <person name="Fredericq S."/>
            <person name="Bhattacharya D."/>
            <person name="Su Yoon H."/>
        </authorList>
    </citation>
    <scope>NUCLEOTIDE SEQUENCE</scope>
</reference>
<keyword evidence="5" id="KW-0812">Transmembrane</keyword>
<name>A0A3G3MFV1_9FLOR</name>
<dbReference type="RefSeq" id="YP_009541687.1">
    <property type="nucleotide sequence ID" value="NC_039977.1"/>
</dbReference>
<geneLocation type="plastid" evidence="6"/>
<comment type="subcellular location">
    <subcellularLocation>
        <location evidence="1">Plastid</location>
    </subcellularLocation>
</comment>
<accession>A0A3G3MFV1</accession>
<dbReference type="EMBL" id="MH281626">
    <property type="protein sequence ID" value="AYR05696.1"/>
    <property type="molecule type" value="Genomic_DNA"/>
</dbReference>